<sequence>MRSPDSDHMLQNVCPTMPPGLPNLEGPSVMQMHEVENLFESNFL</sequence>
<evidence type="ECO:0000313" key="2">
    <source>
        <dbReference type="Proteomes" id="UP001632038"/>
    </source>
</evidence>
<keyword evidence="2" id="KW-1185">Reference proteome</keyword>
<dbReference type="AlphaFoldDB" id="A0ABD3C505"/>
<dbReference type="Proteomes" id="UP001632038">
    <property type="component" value="Unassembled WGS sequence"/>
</dbReference>
<dbReference type="EMBL" id="JAVIJP010000053">
    <property type="protein sequence ID" value="KAL3624876.1"/>
    <property type="molecule type" value="Genomic_DNA"/>
</dbReference>
<comment type="caution">
    <text evidence="1">The sequence shown here is derived from an EMBL/GenBank/DDBJ whole genome shotgun (WGS) entry which is preliminary data.</text>
</comment>
<evidence type="ECO:0000313" key="1">
    <source>
        <dbReference type="EMBL" id="KAL3624876.1"/>
    </source>
</evidence>
<name>A0ABD3C505_9LAMI</name>
<gene>
    <name evidence="1" type="ORF">CASFOL_031544</name>
</gene>
<proteinExistence type="predicted"/>
<organism evidence="1 2">
    <name type="scientific">Castilleja foliolosa</name>
    <dbReference type="NCBI Taxonomy" id="1961234"/>
    <lineage>
        <taxon>Eukaryota</taxon>
        <taxon>Viridiplantae</taxon>
        <taxon>Streptophyta</taxon>
        <taxon>Embryophyta</taxon>
        <taxon>Tracheophyta</taxon>
        <taxon>Spermatophyta</taxon>
        <taxon>Magnoliopsida</taxon>
        <taxon>eudicotyledons</taxon>
        <taxon>Gunneridae</taxon>
        <taxon>Pentapetalae</taxon>
        <taxon>asterids</taxon>
        <taxon>lamiids</taxon>
        <taxon>Lamiales</taxon>
        <taxon>Orobanchaceae</taxon>
        <taxon>Pedicularideae</taxon>
        <taxon>Castillejinae</taxon>
        <taxon>Castilleja</taxon>
    </lineage>
</organism>
<reference evidence="2" key="1">
    <citation type="journal article" date="2024" name="IScience">
        <title>Strigolactones Initiate the Formation of Haustorium-like Structures in Castilleja.</title>
        <authorList>
            <person name="Buerger M."/>
            <person name="Peterson D."/>
            <person name="Chory J."/>
        </authorList>
    </citation>
    <scope>NUCLEOTIDE SEQUENCE [LARGE SCALE GENOMIC DNA]</scope>
</reference>
<accession>A0ABD3C505</accession>
<protein>
    <submittedName>
        <fullName evidence="1">Uncharacterized protein</fullName>
    </submittedName>
</protein>